<dbReference type="RefSeq" id="XP_018495507.1">
    <property type="nucleotide sequence ID" value="XM_018639991.1"/>
</dbReference>
<feature type="transmembrane region" description="Helical" evidence="12">
    <location>
        <begin position="266"/>
        <end position="289"/>
    </location>
</feature>
<sequence length="348" mass="39119">MHLSKEAHMAIGIFLIVSGIIGIIANSAVIASFIMMKSRLSPVSIVLLNLTLSDLGIILMGFPFNALSHLSGGWLFGWIGCQIYGYCCFLFGTAHIGGLSLLAYEQYRSITRMRPDAAPSQSYLDRLQRNYIFYGLAIWVFALIWATPPLLGWSRYYYEPFGTACTIDWRDETFEFKFYIVAYFIGGYVLPFSLMLHSFRRIIAIKKAYKQNSVRLNQRGIIETLKRQREEDLTLTCILTVVSFLLTWTPYAILCLWSVFLGPHGVPSILALGPNICAKASGALNPIIYTLSNRRMRARIANSLRKLSGRKRRNYGSNSTSDEVPIPLRDQITCPRNVVTGPDTAVTA</sequence>
<dbReference type="PRINTS" id="PR00237">
    <property type="entry name" value="GPCRRHODOPSN"/>
</dbReference>
<evidence type="ECO:0000256" key="3">
    <source>
        <dbReference type="ARBA" id="ARBA00022692"/>
    </source>
</evidence>
<evidence type="ECO:0000259" key="13">
    <source>
        <dbReference type="PROSITE" id="PS50262"/>
    </source>
</evidence>
<keyword evidence="8" id="KW-0675">Receptor</keyword>
<keyword evidence="7" id="KW-1015">Disulfide bond</keyword>
<accession>A0AAJ7P9V9</accession>
<feature type="domain" description="G-protein coupled receptors family 1 profile" evidence="13">
    <location>
        <begin position="25"/>
        <end position="289"/>
    </location>
</feature>
<dbReference type="KEGG" id="goe:100901073"/>
<keyword evidence="9" id="KW-0325">Glycoprotein</keyword>
<dbReference type="GO" id="GO:0007601">
    <property type="term" value="P:visual perception"/>
    <property type="evidence" value="ECO:0007669"/>
    <property type="project" value="UniProtKB-KW"/>
</dbReference>
<name>A0AAJ7P9V9_9ACAR</name>
<dbReference type="PRINTS" id="PR01244">
    <property type="entry name" value="PEROPSIN"/>
</dbReference>
<comment type="subcellular location">
    <subcellularLocation>
        <location evidence="1">Membrane</location>
        <topology evidence="1">Multi-pass membrane protein</topology>
    </subcellularLocation>
</comment>
<evidence type="ECO:0000313" key="14">
    <source>
        <dbReference type="Proteomes" id="UP000694867"/>
    </source>
</evidence>
<dbReference type="Gene3D" id="1.20.1070.10">
    <property type="entry name" value="Rhodopsin 7-helix transmembrane proteins"/>
    <property type="match status" value="1"/>
</dbReference>
<keyword evidence="14" id="KW-1185">Reference proteome</keyword>
<dbReference type="Proteomes" id="UP000694867">
    <property type="component" value="Unplaced"/>
</dbReference>
<organism evidence="14 15">
    <name type="scientific">Galendromus occidentalis</name>
    <name type="common">western predatory mite</name>
    <dbReference type="NCBI Taxonomy" id="34638"/>
    <lineage>
        <taxon>Eukaryota</taxon>
        <taxon>Metazoa</taxon>
        <taxon>Ecdysozoa</taxon>
        <taxon>Arthropoda</taxon>
        <taxon>Chelicerata</taxon>
        <taxon>Arachnida</taxon>
        <taxon>Acari</taxon>
        <taxon>Parasitiformes</taxon>
        <taxon>Mesostigmata</taxon>
        <taxon>Gamasina</taxon>
        <taxon>Phytoseioidea</taxon>
        <taxon>Phytoseiidae</taxon>
        <taxon>Typhlodrominae</taxon>
        <taxon>Galendromus</taxon>
    </lineage>
</organism>
<keyword evidence="10" id="KW-0807">Transducer</keyword>
<dbReference type="Pfam" id="PF00001">
    <property type="entry name" value="7tm_1"/>
    <property type="match status" value="1"/>
</dbReference>
<dbReference type="AlphaFoldDB" id="A0AAJ7P9V9"/>
<evidence type="ECO:0000256" key="9">
    <source>
        <dbReference type="ARBA" id="ARBA00023180"/>
    </source>
</evidence>
<dbReference type="GO" id="GO:0016020">
    <property type="term" value="C:membrane"/>
    <property type="evidence" value="ECO:0007669"/>
    <property type="project" value="UniProtKB-SubCell"/>
</dbReference>
<evidence type="ECO:0000256" key="4">
    <source>
        <dbReference type="ARBA" id="ARBA00022989"/>
    </source>
</evidence>
<evidence type="ECO:0000256" key="2">
    <source>
        <dbReference type="ARBA" id="ARBA00010663"/>
    </source>
</evidence>
<feature type="transmembrane region" description="Helical" evidence="12">
    <location>
        <begin position="131"/>
        <end position="151"/>
    </location>
</feature>
<keyword evidence="5" id="KW-0297">G-protein coupled receptor</keyword>
<protein>
    <submittedName>
        <fullName evidence="15">Visual pigment-like receptor peropsin</fullName>
    </submittedName>
</protein>
<evidence type="ECO:0000256" key="5">
    <source>
        <dbReference type="ARBA" id="ARBA00023040"/>
    </source>
</evidence>
<evidence type="ECO:0000256" key="8">
    <source>
        <dbReference type="ARBA" id="ARBA00023170"/>
    </source>
</evidence>
<keyword evidence="4 12" id="KW-1133">Transmembrane helix</keyword>
<gene>
    <name evidence="15" type="primary">LOC100901073</name>
</gene>
<proteinExistence type="inferred from homology"/>
<evidence type="ECO:0000256" key="1">
    <source>
        <dbReference type="ARBA" id="ARBA00004141"/>
    </source>
</evidence>
<evidence type="ECO:0000256" key="10">
    <source>
        <dbReference type="ARBA" id="ARBA00023224"/>
    </source>
</evidence>
<feature type="transmembrane region" description="Helical" evidence="12">
    <location>
        <begin position="12"/>
        <end position="36"/>
    </location>
</feature>
<evidence type="ECO:0000256" key="6">
    <source>
        <dbReference type="ARBA" id="ARBA00023136"/>
    </source>
</evidence>
<dbReference type="PANTHER" id="PTHR24240">
    <property type="entry name" value="OPSIN"/>
    <property type="match status" value="1"/>
</dbReference>
<feature type="transmembrane region" description="Helical" evidence="12">
    <location>
        <begin position="233"/>
        <end position="260"/>
    </location>
</feature>
<evidence type="ECO:0000256" key="12">
    <source>
        <dbReference type="SAM" id="Phobius"/>
    </source>
</evidence>
<feature type="transmembrane region" description="Helical" evidence="12">
    <location>
        <begin position="43"/>
        <end position="63"/>
    </location>
</feature>
<reference evidence="15" key="1">
    <citation type="submission" date="2025-08" db="UniProtKB">
        <authorList>
            <consortium name="RefSeq"/>
        </authorList>
    </citation>
    <scope>IDENTIFICATION</scope>
</reference>
<keyword evidence="3 12" id="KW-0812">Transmembrane</keyword>
<evidence type="ECO:0000256" key="11">
    <source>
        <dbReference type="ARBA" id="ARBA00023305"/>
    </source>
</evidence>
<keyword evidence="11" id="KW-0844">Vision</keyword>
<dbReference type="InterPro" id="IPR002962">
    <property type="entry name" value="Peropsin"/>
</dbReference>
<dbReference type="PROSITE" id="PS50262">
    <property type="entry name" value="G_PROTEIN_RECEP_F1_2"/>
    <property type="match status" value="1"/>
</dbReference>
<dbReference type="GO" id="GO:0004930">
    <property type="term" value="F:G protein-coupled receptor activity"/>
    <property type="evidence" value="ECO:0007669"/>
    <property type="project" value="UniProtKB-KW"/>
</dbReference>
<comment type="similarity">
    <text evidence="2">Belongs to the G-protein coupled receptor 1 family.</text>
</comment>
<dbReference type="InterPro" id="IPR000276">
    <property type="entry name" value="GPCR_Rhodpsn"/>
</dbReference>
<evidence type="ECO:0000256" key="7">
    <source>
        <dbReference type="ARBA" id="ARBA00023157"/>
    </source>
</evidence>
<keyword evidence="6 12" id="KW-0472">Membrane</keyword>
<dbReference type="GeneID" id="100901073"/>
<feature type="transmembrane region" description="Helical" evidence="12">
    <location>
        <begin position="178"/>
        <end position="199"/>
    </location>
</feature>
<evidence type="ECO:0000313" key="15">
    <source>
        <dbReference type="RefSeq" id="XP_018495507.1"/>
    </source>
</evidence>
<keyword evidence="11" id="KW-0716">Sensory transduction</keyword>
<feature type="transmembrane region" description="Helical" evidence="12">
    <location>
        <begin position="83"/>
        <end position="104"/>
    </location>
</feature>
<dbReference type="SUPFAM" id="SSF81321">
    <property type="entry name" value="Family A G protein-coupled receptor-like"/>
    <property type="match status" value="1"/>
</dbReference>
<dbReference type="InterPro" id="IPR017452">
    <property type="entry name" value="GPCR_Rhodpsn_7TM"/>
</dbReference>
<dbReference type="InterPro" id="IPR050125">
    <property type="entry name" value="GPCR_opsins"/>
</dbReference>